<name>A0AAW4PRA5_9EURY</name>
<sequence>MYEIVAGIDTSEARARAQAREITGMPMDHDEVHVTLLHDFQDNPEGASVEQVSSVRRAKNILEEAGVTVSLSESSGDPAAAILEIADERDADLIVVAGRKRTPTGKVLFGSVTQSVILGTNRPVLVCSGEEED</sequence>
<evidence type="ECO:0000313" key="3">
    <source>
        <dbReference type="EMBL" id="MBX0324128.1"/>
    </source>
</evidence>
<feature type="domain" description="UspA" evidence="2">
    <location>
        <begin position="4"/>
        <end position="127"/>
    </location>
</feature>
<protein>
    <submittedName>
        <fullName evidence="3">Universal stress protein</fullName>
    </submittedName>
</protein>
<dbReference type="EMBL" id="RKLR01000005">
    <property type="protein sequence ID" value="MBX0324128.1"/>
    <property type="molecule type" value="Genomic_DNA"/>
</dbReference>
<evidence type="ECO:0000259" key="2">
    <source>
        <dbReference type="Pfam" id="PF00582"/>
    </source>
</evidence>
<dbReference type="Gene3D" id="3.40.50.620">
    <property type="entry name" value="HUPs"/>
    <property type="match status" value="1"/>
</dbReference>
<dbReference type="Pfam" id="PF00582">
    <property type="entry name" value="Usp"/>
    <property type="match status" value="1"/>
</dbReference>
<organism evidence="3 4">
    <name type="scientific">Haloarcula rubra</name>
    <dbReference type="NCBI Taxonomy" id="2487747"/>
    <lineage>
        <taxon>Archaea</taxon>
        <taxon>Methanobacteriati</taxon>
        <taxon>Methanobacteriota</taxon>
        <taxon>Stenosarchaea group</taxon>
        <taxon>Halobacteria</taxon>
        <taxon>Halobacteriales</taxon>
        <taxon>Haloarculaceae</taxon>
        <taxon>Haloarcula</taxon>
    </lineage>
</organism>
<evidence type="ECO:0000256" key="1">
    <source>
        <dbReference type="ARBA" id="ARBA00008791"/>
    </source>
</evidence>
<dbReference type="InterPro" id="IPR006016">
    <property type="entry name" value="UspA"/>
</dbReference>
<dbReference type="SUPFAM" id="SSF52402">
    <property type="entry name" value="Adenine nucleotide alpha hydrolases-like"/>
    <property type="match status" value="1"/>
</dbReference>
<comment type="similarity">
    <text evidence="1">Belongs to the universal stress protein A family.</text>
</comment>
<proteinExistence type="inferred from homology"/>
<keyword evidence="4" id="KW-1185">Reference proteome</keyword>
<dbReference type="CDD" id="cd00293">
    <property type="entry name" value="USP-like"/>
    <property type="match status" value="1"/>
</dbReference>
<gene>
    <name evidence="3" type="ORF">EGH21_13910</name>
</gene>
<dbReference type="InterPro" id="IPR014729">
    <property type="entry name" value="Rossmann-like_a/b/a_fold"/>
</dbReference>
<dbReference type="Proteomes" id="UP001430377">
    <property type="component" value="Unassembled WGS sequence"/>
</dbReference>
<comment type="caution">
    <text evidence="3">The sequence shown here is derived from an EMBL/GenBank/DDBJ whole genome shotgun (WGS) entry which is preliminary data.</text>
</comment>
<dbReference type="PANTHER" id="PTHR46268">
    <property type="entry name" value="STRESS RESPONSE PROTEIN NHAX"/>
    <property type="match status" value="1"/>
</dbReference>
<evidence type="ECO:0000313" key="4">
    <source>
        <dbReference type="Proteomes" id="UP001430377"/>
    </source>
</evidence>
<dbReference type="AlphaFoldDB" id="A0AAW4PRA5"/>
<dbReference type="InterPro" id="IPR006015">
    <property type="entry name" value="Universal_stress_UspA"/>
</dbReference>
<dbReference type="PANTHER" id="PTHR46268:SF6">
    <property type="entry name" value="UNIVERSAL STRESS PROTEIN UP12"/>
    <property type="match status" value="1"/>
</dbReference>
<reference evidence="3 4" key="1">
    <citation type="submission" date="2021-06" db="EMBL/GenBank/DDBJ databases">
        <title>Halomicroarcula sp. a new haloarchaeum isolated from saline soil.</title>
        <authorList>
            <person name="Duran-Viseras A."/>
            <person name="Sanchez-Porro C."/>
            <person name="Ventosa A."/>
        </authorList>
    </citation>
    <scope>NUCLEOTIDE SEQUENCE [LARGE SCALE GENOMIC DNA]</scope>
    <source>
        <strain evidence="3 4">F13</strain>
    </source>
</reference>
<dbReference type="PRINTS" id="PR01438">
    <property type="entry name" value="UNVRSLSTRESS"/>
</dbReference>
<dbReference type="RefSeq" id="WP_220619090.1">
    <property type="nucleotide sequence ID" value="NZ_RKLR01000005.1"/>
</dbReference>
<accession>A0AAW4PRA5</accession>